<sequence>MAITHCLTSDSAWPNGAIRRRWSPAELLALERWAGVLPVQVICRRLDRSERSVRCQMHRRGLSTRVREGVGLRQVCEDLQLSARSVRAFILDGRLRLHSAQVHGEMVAQLHWSLRRWLQTAQSRLCRISHLRVTETSLRRFAREADFGASGSRTGAAWQHWASG</sequence>
<dbReference type="Proteomes" id="UP000183417">
    <property type="component" value="Unassembled WGS sequence"/>
</dbReference>
<dbReference type="GeneID" id="94692047"/>
<protein>
    <submittedName>
        <fullName evidence="1">Uncharacterized protein</fullName>
    </submittedName>
</protein>
<organism evidence="1 2">
    <name type="scientific">Delftia lacustris</name>
    <dbReference type="NCBI Taxonomy" id="558537"/>
    <lineage>
        <taxon>Bacteria</taxon>
        <taxon>Pseudomonadati</taxon>
        <taxon>Pseudomonadota</taxon>
        <taxon>Betaproteobacteria</taxon>
        <taxon>Burkholderiales</taxon>
        <taxon>Comamonadaceae</taxon>
        <taxon>Delftia</taxon>
    </lineage>
</organism>
<evidence type="ECO:0000313" key="2">
    <source>
        <dbReference type="Proteomes" id="UP000183417"/>
    </source>
</evidence>
<name>A0A1H3J6R6_9BURK</name>
<gene>
    <name evidence="1" type="ORF">SAMN05421547_104118</name>
</gene>
<dbReference type="RefSeq" id="WP_061288113.1">
    <property type="nucleotide sequence ID" value="NZ_CP141274.1"/>
</dbReference>
<dbReference type="AlphaFoldDB" id="A0A1H3J6R6"/>
<evidence type="ECO:0000313" key="1">
    <source>
        <dbReference type="EMBL" id="SDY35626.1"/>
    </source>
</evidence>
<accession>A0A1H3J6R6</accession>
<proteinExistence type="predicted"/>
<reference evidence="1 2" key="1">
    <citation type="submission" date="2016-10" db="EMBL/GenBank/DDBJ databases">
        <authorList>
            <person name="de Groot N.N."/>
        </authorList>
    </citation>
    <scope>NUCLEOTIDE SEQUENCE [LARGE SCALE GENOMIC DNA]</scope>
    <source>
        <strain evidence="1 2">LMG 24775</strain>
    </source>
</reference>
<dbReference type="EMBL" id="FNPE01000004">
    <property type="protein sequence ID" value="SDY35626.1"/>
    <property type="molecule type" value="Genomic_DNA"/>
</dbReference>